<dbReference type="InterPro" id="IPR028082">
    <property type="entry name" value="Peripla_BP_I"/>
</dbReference>
<keyword evidence="3" id="KW-0804">Transcription</keyword>
<dbReference type="Pfam" id="PF13377">
    <property type="entry name" value="Peripla_BP_3"/>
    <property type="match status" value="1"/>
</dbReference>
<dbReference type="Pfam" id="PF00356">
    <property type="entry name" value="LacI"/>
    <property type="match status" value="1"/>
</dbReference>
<evidence type="ECO:0000256" key="2">
    <source>
        <dbReference type="ARBA" id="ARBA00023125"/>
    </source>
</evidence>
<evidence type="ECO:0000259" key="4">
    <source>
        <dbReference type="PROSITE" id="PS50932"/>
    </source>
</evidence>
<keyword evidence="6" id="KW-1185">Reference proteome</keyword>
<dbReference type="GO" id="GO:0003677">
    <property type="term" value="F:DNA binding"/>
    <property type="evidence" value="ECO:0007669"/>
    <property type="project" value="UniProtKB-KW"/>
</dbReference>
<dbReference type="Gene3D" id="3.40.50.2300">
    <property type="match status" value="2"/>
</dbReference>
<dbReference type="SUPFAM" id="SSF47413">
    <property type="entry name" value="lambda repressor-like DNA-binding domains"/>
    <property type="match status" value="1"/>
</dbReference>
<name>A0ABT4TJ14_9ACTN</name>
<dbReference type="EMBL" id="JAQFWP010000013">
    <property type="protein sequence ID" value="MDA2804699.1"/>
    <property type="molecule type" value="Genomic_DNA"/>
</dbReference>
<accession>A0ABT4TJ14</accession>
<evidence type="ECO:0000313" key="6">
    <source>
        <dbReference type="Proteomes" id="UP001165685"/>
    </source>
</evidence>
<dbReference type="PROSITE" id="PS50932">
    <property type="entry name" value="HTH_LACI_2"/>
    <property type="match status" value="1"/>
</dbReference>
<sequence>MSVTIKEVAERAGVSVATASRALSGGRGVRPANRERVLRAAKELDYEPNAVAAALRSRTTNSVGIVVPRISNPFFATLVEAVEREAARGGQGLLLSTSQYDPEVEAGQLRSLLDRRVDALIAVPCHSERSRAAIEAAGQRVPTVQLDLCLDGGGGSWVGVDSEAGILAAVEHLVGAGARTLAYVGSEPTDSSAQARLDGYRGAAPLCPGATERVLLGDFSLEWGHRAARRLLENRREMPEGIVCGNDTIALGVLRELARNGVDVPRRVMVTGFDDIPFAELAEPPLTTVRQPLEQLAAEAVRTLAARLGGGEEPHRRVAIAPELVVRASTRAAPPPR</sequence>
<dbReference type="InterPro" id="IPR010982">
    <property type="entry name" value="Lambda_DNA-bd_dom_sf"/>
</dbReference>
<dbReference type="PANTHER" id="PTHR30146">
    <property type="entry name" value="LACI-RELATED TRANSCRIPTIONAL REPRESSOR"/>
    <property type="match status" value="1"/>
</dbReference>
<dbReference type="Proteomes" id="UP001165685">
    <property type="component" value="Unassembled WGS sequence"/>
</dbReference>
<evidence type="ECO:0000313" key="5">
    <source>
        <dbReference type="EMBL" id="MDA2804699.1"/>
    </source>
</evidence>
<proteinExistence type="predicted"/>
<dbReference type="PANTHER" id="PTHR30146:SF109">
    <property type="entry name" value="HTH-TYPE TRANSCRIPTIONAL REGULATOR GALS"/>
    <property type="match status" value="1"/>
</dbReference>
<dbReference type="InterPro" id="IPR000843">
    <property type="entry name" value="HTH_LacI"/>
</dbReference>
<dbReference type="CDD" id="cd01392">
    <property type="entry name" value="HTH_LacI"/>
    <property type="match status" value="1"/>
</dbReference>
<protein>
    <submittedName>
        <fullName evidence="5">LacI family DNA-binding transcriptional regulator</fullName>
    </submittedName>
</protein>
<keyword evidence="2 5" id="KW-0238">DNA-binding</keyword>
<dbReference type="SMART" id="SM00354">
    <property type="entry name" value="HTH_LACI"/>
    <property type="match status" value="1"/>
</dbReference>
<reference evidence="5" key="1">
    <citation type="submission" date="2023-01" db="EMBL/GenBank/DDBJ databases">
        <title>Draft genome sequence of Nocardiopsis sp. LSu2-4 isolated from halophytes.</title>
        <authorList>
            <person name="Duangmal K."/>
            <person name="Chantavorakit T."/>
        </authorList>
    </citation>
    <scope>NUCLEOTIDE SEQUENCE</scope>
    <source>
        <strain evidence="5">LSu2-4</strain>
    </source>
</reference>
<feature type="domain" description="HTH lacI-type" evidence="4">
    <location>
        <begin position="3"/>
        <end position="57"/>
    </location>
</feature>
<keyword evidence="1" id="KW-0805">Transcription regulation</keyword>
<organism evidence="5 6">
    <name type="scientific">Nocardiopsis suaedae</name>
    <dbReference type="NCBI Taxonomy" id="3018444"/>
    <lineage>
        <taxon>Bacteria</taxon>
        <taxon>Bacillati</taxon>
        <taxon>Actinomycetota</taxon>
        <taxon>Actinomycetes</taxon>
        <taxon>Streptosporangiales</taxon>
        <taxon>Nocardiopsidaceae</taxon>
        <taxon>Nocardiopsis</taxon>
    </lineage>
</organism>
<dbReference type="InterPro" id="IPR046335">
    <property type="entry name" value="LacI/GalR-like_sensor"/>
</dbReference>
<dbReference type="PROSITE" id="PS00356">
    <property type="entry name" value="HTH_LACI_1"/>
    <property type="match status" value="1"/>
</dbReference>
<dbReference type="RefSeq" id="WP_270677268.1">
    <property type="nucleotide sequence ID" value="NZ_JAQFWP010000013.1"/>
</dbReference>
<evidence type="ECO:0000256" key="1">
    <source>
        <dbReference type="ARBA" id="ARBA00023015"/>
    </source>
</evidence>
<gene>
    <name evidence="5" type="ORF">O4U47_09265</name>
</gene>
<comment type="caution">
    <text evidence="5">The sequence shown here is derived from an EMBL/GenBank/DDBJ whole genome shotgun (WGS) entry which is preliminary data.</text>
</comment>
<dbReference type="CDD" id="cd06267">
    <property type="entry name" value="PBP1_LacI_sugar_binding-like"/>
    <property type="match status" value="1"/>
</dbReference>
<dbReference type="SUPFAM" id="SSF53822">
    <property type="entry name" value="Periplasmic binding protein-like I"/>
    <property type="match status" value="1"/>
</dbReference>
<dbReference type="Gene3D" id="1.10.260.40">
    <property type="entry name" value="lambda repressor-like DNA-binding domains"/>
    <property type="match status" value="1"/>
</dbReference>
<evidence type="ECO:0000256" key="3">
    <source>
        <dbReference type="ARBA" id="ARBA00023163"/>
    </source>
</evidence>